<feature type="transmembrane region" description="Helical" evidence="9">
    <location>
        <begin position="246"/>
        <end position="268"/>
    </location>
</feature>
<dbReference type="InterPro" id="IPR027417">
    <property type="entry name" value="P-loop_NTPase"/>
</dbReference>
<keyword evidence="8 9" id="KW-0472">Membrane</keyword>
<feature type="domain" description="ABC transmembrane type-1" evidence="10">
    <location>
        <begin position="1"/>
        <end position="263"/>
    </location>
</feature>
<evidence type="ECO:0000256" key="9">
    <source>
        <dbReference type="SAM" id="Phobius"/>
    </source>
</evidence>
<dbReference type="InterPro" id="IPR044746">
    <property type="entry name" value="ABCC_6TM_D1"/>
</dbReference>
<dbReference type="VEuPathDB" id="FungiDB:H310_00779"/>
<dbReference type="Gene3D" id="1.20.1560.10">
    <property type="entry name" value="ABC transporter type 1, transmembrane domain"/>
    <property type="match status" value="1"/>
</dbReference>
<evidence type="ECO:0000313" key="11">
    <source>
        <dbReference type="EMBL" id="RHY20161.1"/>
    </source>
</evidence>
<dbReference type="AlphaFoldDB" id="A0A418AGZ1"/>
<comment type="caution">
    <text evidence="11">The sequence shown here is derived from an EMBL/GenBank/DDBJ whole genome shotgun (WGS) entry which is preliminary data.</text>
</comment>
<evidence type="ECO:0000256" key="6">
    <source>
        <dbReference type="ARBA" id="ARBA00022840"/>
    </source>
</evidence>
<keyword evidence="4" id="KW-0677">Repeat</keyword>
<accession>A0A418AGZ1</accession>
<evidence type="ECO:0000313" key="12">
    <source>
        <dbReference type="Proteomes" id="UP000285060"/>
    </source>
</evidence>
<dbReference type="GO" id="GO:0012505">
    <property type="term" value="C:endomembrane system"/>
    <property type="evidence" value="ECO:0007669"/>
    <property type="project" value="UniProtKB-SubCell"/>
</dbReference>
<keyword evidence="7 9" id="KW-1133">Transmembrane helix</keyword>
<evidence type="ECO:0000256" key="5">
    <source>
        <dbReference type="ARBA" id="ARBA00022741"/>
    </source>
</evidence>
<dbReference type="CDD" id="cd18579">
    <property type="entry name" value="ABC_6TM_ABCC_D1"/>
    <property type="match status" value="1"/>
</dbReference>
<feature type="transmembrane region" description="Helical" evidence="9">
    <location>
        <begin position="81"/>
        <end position="103"/>
    </location>
</feature>
<dbReference type="PANTHER" id="PTHR24223">
    <property type="entry name" value="ATP-BINDING CASSETTE SUB-FAMILY C"/>
    <property type="match status" value="1"/>
</dbReference>
<dbReference type="InterPro" id="IPR050173">
    <property type="entry name" value="ABC_transporter_C-like"/>
</dbReference>
<keyword evidence="2" id="KW-0813">Transport</keyword>
<evidence type="ECO:0000256" key="4">
    <source>
        <dbReference type="ARBA" id="ARBA00022737"/>
    </source>
</evidence>
<protein>
    <recommendedName>
        <fullName evidence="10">ABC transmembrane type-1 domain-containing protein</fullName>
    </recommendedName>
</protein>
<evidence type="ECO:0000259" key="10">
    <source>
        <dbReference type="PROSITE" id="PS50929"/>
    </source>
</evidence>
<name>A0A418AGZ1_9STRA</name>
<reference evidence="11 12" key="1">
    <citation type="submission" date="2018-08" db="EMBL/GenBank/DDBJ databases">
        <title>Aphanomyces genome sequencing and annotation.</title>
        <authorList>
            <person name="Minardi D."/>
            <person name="Oidtmann B."/>
            <person name="Van Der Giezen M."/>
            <person name="Studholme D.J."/>
        </authorList>
    </citation>
    <scope>NUCLEOTIDE SEQUENCE [LARGE SCALE GENOMIC DNA]</scope>
    <source>
        <strain evidence="11 12">NJM0002</strain>
    </source>
</reference>
<organism evidence="11 12">
    <name type="scientific">Aphanomyces invadans</name>
    <dbReference type="NCBI Taxonomy" id="157072"/>
    <lineage>
        <taxon>Eukaryota</taxon>
        <taxon>Sar</taxon>
        <taxon>Stramenopiles</taxon>
        <taxon>Oomycota</taxon>
        <taxon>Saprolegniomycetes</taxon>
        <taxon>Saprolegniales</taxon>
        <taxon>Verrucalvaceae</taxon>
        <taxon>Aphanomyces</taxon>
    </lineage>
</organism>
<dbReference type="PROSITE" id="PS50929">
    <property type="entry name" value="ABC_TM1F"/>
    <property type="match status" value="1"/>
</dbReference>
<keyword evidence="12" id="KW-1185">Reference proteome</keyword>
<dbReference type="InterPro" id="IPR011527">
    <property type="entry name" value="ABC1_TM_dom"/>
</dbReference>
<dbReference type="EMBL" id="QUSY01002721">
    <property type="protein sequence ID" value="RHY20161.1"/>
    <property type="molecule type" value="Genomic_DNA"/>
</dbReference>
<evidence type="ECO:0000256" key="8">
    <source>
        <dbReference type="ARBA" id="ARBA00023136"/>
    </source>
</evidence>
<dbReference type="PANTHER" id="PTHR24223:SF443">
    <property type="entry name" value="MULTIDRUG-RESISTANCE LIKE PROTEIN 1, ISOFORM I"/>
    <property type="match status" value="1"/>
</dbReference>
<feature type="non-terminal residue" evidence="11">
    <location>
        <position position="1"/>
    </location>
</feature>
<evidence type="ECO:0000256" key="1">
    <source>
        <dbReference type="ARBA" id="ARBA00004127"/>
    </source>
</evidence>
<dbReference type="Pfam" id="PF00664">
    <property type="entry name" value="ABC_membrane"/>
    <property type="match status" value="1"/>
</dbReference>
<evidence type="ECO:0000256" key="7">
    <source>
        <dbReference type="ARBA" id="ARBA00022989"/>
    </source>
</evidence>
<feature type="transmembrane region" description="Helical" evidence="9">
    <location>
        <begin position="198"/>
        <end position="226"/>
    </location>
</feature>
<comment type="subcellular location">
    <subcellularLocation>
        <location evidence="1">Endomembrane system</location>
        <topology evidence="1">Multi-pass membrane protein</topology>
    </subcellularLocation>
</comment>
<dbReference type="SUPFAM" id="SSF90123">
    <property type="entry name" value="ABC transporter transmembrane region"/>
    <property type="match status" value="1"/>
</dbReference>
<keyword evidence="5" id="KW-0547">Nucleotide-binding</keyword>
<proteinExistence type="predicted"/>
<dbReference type="Proteomes" id="UP000285060">
    <property type="component" value="Unassembled WGS sequence"/>
</dbReference>
<evidence type="ECO:0000256" key="3">
    <source>
        <dbReference type="ARBA" id="ARBA00022692"/>
    </source>
</evidence>
<dbReference type="SUPFAM" id="SSF52540">
    <property type="entry name" value="P-loop containing nucleoside triphosphate hydrolases"/>
    <property type="match status" value="1"/>
</dbReference>
<evidence type="ECO:0000256" key="2">
    <source>
        <dbReference type="ARBA" id="ARBA00022448"/>
    </source>
</evidence>
<dbReference type="InterPro" id="IPR036640">
    <property type="entry name" value="ABC1_TM_sf"/>
</dbReference>
<dbReference type="GO" id="GO:0016020">
    <property type="term" value="C:membrane"/>
    <property type="evidence" value="ECO:0007669"/>
    <property type="project" value="InterPro"/>
</dbReference>
<sequence>PVVLKEILSAIVSHEFDLPSILKLIASLCLVNVFQALVSSHANLKNQLVAVQITSALQYLLFQKSLALSTTSRRDKTAGEIANLFSNDITWIMNFALFASQLWLVPIQIIATIYMLYAVIDTFVGMAVVLVTLFGNQLLGKYQHAALEELMANKDIRMKSIHEVFGAMQILKLNAWEEKFGDKIAHERNAELESLWKVFVFAGVSTTTTYLGPVVVTVGAFVTYALSMHEMLTATKVFTALTLFHLLKFPMSNLPCIVTNLMQALVAVKRMMEFLDLDEKSPMVVWTPATAPATNVQRYAEENLDIVVEKANLGLDAAKPLFADVNLTVKRGQLVVVHGAVGEGKSSLCAALLGELDKFSICSHGNIPSS</sequence>
<keyword evidence="6" id="KW-0067">ATP-binding</keyword>
<dbReference type="GO" id="GO:0140359">
    <property type="term" value="F:ABC-type transporter activity"/>
    <property type="evidence" value="ECO:0007669"/>
    <property type="project" value="InterPro"/>
</dbReference>
<dbReference type="Gene3D" id="3.40.50.300">
    <property type="entry name" value="P-loop containing nucleotide triphosphate hydrolases"/>
    <property type="match status" value="1"/>
</dbReference>
<gene>
    <name evidence="11" type="ORF">DYB32_010093</name>
</gene>
<dbReference type="GO" id="GO:0005524">
    <property type="term" value="F:ATP binding"/>
    <property type="evidence" value="ECO:0007669"/>
    <property type="project" value="UniProtKB-KW"/>
</dbReference>
<keyword evidence="3 9" id="KW-0812">Transmembrane</keyword>
<feature type="transmembrane region" description="Helical" evidence="9">
    <location>
        <begin position="109"/>
        <end position="134"/>
    </location>
</feature>